<dbReference type="EMBL" id="PZQS01000012">
    <property type="protein sequence ID" value="PVD20413.1"/>
    <property type="molecule type" value="Genomic_DNA"/>
</dbReference>
<evidence type="ECO:0000256" key="1">
    <source>
        <dbReference type="SAM" id="MobiDB-lite"/>
    </source>
</evidence>
<sequence length="316" mass="34614">MPSPDPVTLEIVYDKRGASDRLYINIRRSAVEAGQLPEEANKPRADLPSARGINEPQATTADDDACDKMPKLLFTDKKKKRVVKEKEEEIKSTACVVRRCVNLFKRFKVPRKKAEETFLNPEEFYQRMTNMTKNLLPIKMLRLQDIIQALVEASLNVACRLLLGRFVATGGDVRYGYYVRRTGNPERDVQQQEGAGVLLKCANEGGLQQQEGAGVLLKCANEGGPQQQEGVGVLLKCANEGGPQQQEGAGVLLKCANEGGPQQQEGAGVLLKCANEGVLQQQEGAGVLLKCANKGGLQLLPGTDKNYLRRQAAIRP</sequence>
<name>A0A2T7NGV6_POMCA</name>
<proteinExistence type="predicted"/>
<dbReference type="Proteomes" id="UP000245119">
    <property type="component" value="Linkage Group LG12"/>
</dbReference>
<comment type="caution">
    <text evidence="2">The sequence shown here is derived from an EMBL/GenBank/DDBJ whole genome shotgun (WGS) entry which is preliminary data.</text>
</comment>
<evidence type="ECO:0000313" key="3">
    <source>
        <dbReference type="Proteomes" id="UP000245119"/>
    </source>
</evidence>
<feature type="region of interest" description="Disordered" evidence="1">
    <location>
        <begin position="33"/>
        <end position="62"/>
    </location>
</feature>
<organism evidence="2 3">
    <name type="scientific">Pomacea canaliculata</name>
    <name type="common">Golden apple snail</name>
    <dbReference type="NCBI Taxonomy" id="400727"/>
    <lineage>
        <taxon>Eukaryota</taxon>
        <taxon>Metazoa</taxon>
        <taxon>Spiralia</taxon>
        <taxon>Lophotrochozoa</taxon>
        <taxon>Mollusca</taxon>
        <taxon>Gastropoda</taxon>
        <taxon>Caenogastropoda</taxon>
        <taxon>Architaenioglossa</taxon>
        <taxon>Ampullarioidea</taxon>
        <taxon>Ampullariidae</taxon>
        <taxon>Pomacea</taxon>
    </lineage>
</organism>
<keyword evidence="3" id="KW-1185">Reference proteome</keyword>
<reference evidence="2 3" key="1">
    <citation type="submission" date="2018-04" db="EMBL/GenBank/DDBJ databases">
        <title>The genome of golden apple snail Pomacea canaliculata provides insight into stress tolerance and invasive adaptation.</title>
        <authorList>
            <person name="Liu C."/>
            <person name="Liu B."/>
            <person name="Ren Y."/>
            <person name="Zhang Y."/>
            <person name="Wang H."/>
            <person name="Li S."/>
            <person name="Jiang F."/>
            <person name="Yin L."/>
            <person name="Zhang G."/>
            <person name="Qian W."/>
            <person name="Fan W."/>
        </authorList>
    </citation>
    <scope>NUCLEOTIDE SEQUENCE [LARGE SCALE GENOMIC DNA]</scope>
    <source>
        <strain evidence="2">SZHN2017</strain>
        <tissue evidence="2">Muscle</tissue>
    </source>
</reference>
<evidence type="ECO:0000313" key="2">
    <source>
        <dbReference type="EMBL" id="PVD20413.1"/>
    </source>
</evidence>
<dbReference type="AlphaFoldDB" id="A0A2T7NGV6"/>
<protein>
    <submittedName>
        <fullName evidence="2">Uncharacterized protein</fullName>
    </submittedName>
</protein>
<gene>
    <name evidence="2" type="ORF">C0Q70_18567</name>
</gene>
<accession>A0A2T7NGV6</accession>